<dbReference type="EMBL" id="JEME01001183">
    <property type="protein sequence ID" value="KYG07836.1"/>
    <property type="molecule type" value="Genomic_DNA"/>
</dbReference>
<dbReference type="GO" id="GO:0003676">
    <property type="term" value="F:nucleic acid binding"/>
    <property type="evidence" value="ECO:0007669"/>
    <property type="project" value="InterPro"/>
</dbReference>
<evidence type="ECO:0000259" key="6">
    <source>
        <dbReference type="Pfam" id="PF07669"/>
    </source>
</evidence>
<dbReference type="GO" id="GO:0006304">
    <property type="term" value="P:DNA modification"/>
    <property type="evidence" value="ECO:0007669"/>
    <property type="project" value="InterPro"/>
</dbReference>
<dbReference type="EC" id="2.1.1.72" evidence="1"/>
<dbReference type="CDD" id="cd02440">
    <property type="entry name" value="AdoMet_MTases"/>
    <property type="match status" value="1"/>
</dbReference>
<evidence type="ECO:0000256" key="4">
    <source>
        <dbReference type="ARBA" id="ARBA00022691"/>
    </source>
</evidence>
<protein>
    <recommendedName>
        <fullName evidence="1">site-specific DNA-methyltransferase (adenine-specific)</fullName>
        <ecNumber evidence="1">2.1.1.72</ecNumber>
    </recommendedName>
</protein>
<accession>A0A150TT66</accession>
<dbReference type="GO" id="GO:0009007">
    <property type="term" value="F:site-specific DNA-methyltransferase (adenine-specific) activity"/>
    <property type="evidence" value="ECO:0007669"/>
    <property type="project" value="UniProtKB-EC"/>
</dbReference>
<evidence type="ECO:0000313" key="7">
    <source>
        <dbReference type="EMBL" id="KYG07836.1"/>
    </source>
</evidence>
<evidence type="ECO:0000256" key="3">
    <source>
        <dbReference type="ARBA" id="ARBA00022679"/>
    </source>
</evidence>
<dbReference type="Proteomes" id="UP000075502">
    <property type="component" value="Unassembled WGS sequence"/>
</dbReference>
<evidence type="ECO:0000256" key="5">
    <source>
        <dbReference type="ARBA" id="ARBA00047942"/>
    </source>
</evidence>
<comment type="caution">
    <text evidence="7">The sequence shown here is derived from an EMBL/GenBank/DDBJ whole genome shotgun (WGS) entry which is preliminary data.</text>
</comment>
<dbReference type="AlphaFoldDB" id="A0A150TT66"/>
<organism evidence="7 8">
    <name type="scientific">Sorangium cellulosum</name>
    <name type="common">Polyangium cellulosum</name>
    <dbReference type="NCBI Taxonomy" id="56"/>
    <lineage>
        <taxon>Bacteria</taxon>
        <taxon>Pseudomonadati</taxon>
        <taxon>Myxococcota</taxon>
        <taxon>Polyangia</taxon>
        <taxon>Polyangiales</taxon>
        <taxon>Polyangiaceae</taxon>
        <taxon>Sorangium</taxon>
    </lineage>
</organism>
<dbReference type="SUPFAM" id="SSF53335">
    <property type="entry name" value="S-adenosyl-L-methionine-dependent methyltransferases"/>
    <property type="match status" value="1"/>
</dbReference>
<name>A0A150TT66_SORCE</name>
<dbReference type="InterPro" id="IPR029063">
    <property type="entry name" value="SAM-dependent_MTases_sf"/>
</dbReference>
<evidence type="ECO:0000313" key="8">
    <source>
        <dbReference type="Proteomes" id="UP000075502"/>
    </source>
</evidence>
<sequence length="563" mass="62628">MQTALDLTVMLPPSAYDYGERSSGETHGVVLTKPHVVNLILDLAGYTADRDLASLSLLEPACGHGAFLVPAAERLIQSARRHDRDLLQIASAIRSYDVARDHVDRSRLAVAGALARLGLPHGDAERLAEAWIAHGDFLLTSQGRRFDAVVGNPPYVRIEQLSPELQEEYRQRYRSLYDRADLYVAFIERGLDLLAPGGVLSFICADRWTLNRYGAPLRRMLSTWFRVQCYVDLHRASPFESDVVAYPSIFAVSPGKTGSVPVATLHTASPEECEAASAALRGAPERGAGVAVAEYPSWFEGDDPWVLSSPEHLEALRALEARFAPIEEVGGTRVGIGVATGSDRIYIVGDEVDIERDRLVPLVMRDQLDGGRVRDAGRFVINTFGDDGKVVNLEDYPKLAGYLRAHEAEIRKRYIAQRSAASWFRTIDRVVPELASAPKLLIPDIAGSNEVVYEEGRFLPHHNLYFVTSEAWDMEALGGLLSSRVALFFVWSYAVKMRGGYLRFQAQYLRRIRLPPPASVPEELVGDLRGSFRQRDFHRLDALALRAYGIDALPGFSFLDRRR</sequence>
<keyword evidence="4" id="KW-0949">S-adenosyl-L-methionine</keyword>
<dbReference type="PANTHER" id="PTHR33841:SF1">
    <property type="entry name" value="DNA METHYLTRANSFERASE A"/>
    <property type="match status" value="1"/>
</dbReference>
<dbReference type="PRINTS" id="PR00507">
    <property type="entry name" value="N12N6MTFRASE"/>
</dbReference>
<dbReference type="GO" id="GO:0032259">
    <property type="term" value="P:methylation"/>
    <property type="evidence" value="ECO:0007669"/>
    <property type="project" value="UniProtKB-KW"/>
</dbReference>
<dbReference type="PANTHER" id="PTHR33841">
    <property type="entry name" value="DNA METHYLTRANSFERASE YEEA-RELATED"/>
    <property type="match status" value="1"/>
</dbReference>
<reference evidence="7 8" key="1">
    <citation type="submission" date="2014-02" db="EMBL/GenBank/DDBJ databases">
        <title>The small core and large imbalanced accessory genome model reveals a collaborative survival strategy of Sorangium cellulosum strains in nature.</title>
        <authorList>
            <person name="Han K."/>
            <person name="Peng R."/>
            <person name="Blom J."/>
            <person name="Li Y.-Z."/>
        </authorList>
    </citation>
    <scope>NUCLEOTIDE SEQUENCE [LARGE SCALE GENOMIC DNA]</scope>
    <source>
        <strain evidence="7 8">So0007-03</strain>
    </source>
</reference>
<keyword evidence="2 7" id="KW-0489">Methyltransferase</keyword>
<dbReference type="Gene3D" id="3.40.50.150">
    <property type="entry name" value="Vaccinia Virus protein VP39"/>
    <property type="match status" value="1"/>
</dbReference>
<dbReference type="Pfam" id="PF07669">
    <property type="entry name" value="Eco57I"/>
    <property type="match status" value="1"/>
</dbReference>
<keyword evidence="3 7" id="KW-0808">Transferase</keyword>
<evidence type="ECO:0000256" key="2">
    <source>
        <dbReference type="ARBA" id="ARBA00022603"/>
    </source>
</evidence>
<dbReference type="PROSITE" id="PS00092">
    <property type="entry name" value="N6_MTASE"/>
    <property type="match status" value="1"/>
</dbReference>
<feature type="domain" description="Type II methyltransferase M.TaqI-like" evidence="6">
    <location>
        <begin position="136"/>
        <end position="236"/>
    </location>
</feature>
<dbReference type="InterPro" id="IPR050953">
    <property type="entry name" value="N4_N6_ade-DNA_methylase"/>
</dbReference>
<proteinExistence type="predicted"/>
<gene>
    <name evidence="7" type="ORF">BE21_27070</name>
</gene>
<dbReference type="InterPro" id="IPR002052">
    <property type="entry name" value="DNA_methylase_N6_adenine_CS"/>
</dbReference>
<comment type="catalytic activity">
    <reaction evidence="5">
        <text>a 2'-deoxyadenosine in DNA + S-adenosyl-L-methionine = an N(6)-methyl-2'-deoxyadenosine in DNA + S-adenosyl-L-homocysteine + H(+)</text>
        <dbReference type="Rhea" id="RHEA:15197"/>
        <dbReference type="Rhea" id="RHEA-COMP:12418"/>
        <dbReference type="Rhea" id="RHEA-COMP:12419"/>
        <dbReference type="ChEBI" id="CHEBI:15378"/>
        <dbReference type="ChEBI" id="CHEBI:57856"/>
        <dbReference type="ChEBI" id="CHEBI:59789"/>
        <dbReference type="ChEBI" id="CHEBI:90615"/>
        <dbReference type="ChEBI" id="CHEBI:90616"/>
        <dbReference type="EC" id="2.1.1.72"/>
    </reaction>
</comment>
<evidence type="ECO:0000256" key="1">
    <source>
        <dbReference type="ARBA" id="ARBA00011900"/>
    </source>
</evidence>
<dbReference type="InterPro" id="IPR011639">
    <property type="entry name" value="MethylTrfase_TaqI-like_dom"/>
</dbReference>